<keyword evidence="5 6" id="KW-0732">Signal</keyword>
<dbReference type="GO" id="GO:0060320">
    <property type="term" value="P:rejection of self pollen"/>
    <property type="evidence" value="ECO:0007669"/>
    <property type="project" value="UniProtKB-KW"/>
</dbReference>
<sequence length="135" mass="16025">MSLIKRFCILLTTLYFVNFFPATHGLSYELHIVNDLPNTDTLWYHCASGDKDFGYNKLKVGEDFHFSFSINLLFTTLYFCHFWWDKKQNVFDVFNKGLVSICSRDHTCYWKVKNEGFYAGPNLDSLQLMHEWKPE</sequence>
<dbReference type="GO" id="GO:0005576">
    <property type="term" value="C:extracellular region"/>
    <property type="evidence" value="ECO:0007669"/>
    <property type="project" value="UniProtKB-SubCell"/>
</dbReference>
<dbReference type="Gramene" id="PHT82205">
    <property type="protein sequence ID" value="PHT82205"/>
    <property type="gene ID" value="T459_15220"/>
</dbReference>
<evidence type="ECO:0000256" key="7">
    <source>
        <dbReference type="SAM" id="Phobius"/>
    </source>
</evidence>
<feature type="transmembrane region" description="Helical" evidence="7">
    <location>
        <begin position="64"/>
        <end position="84"/>
    </location>
</feature>
<gene>
    <name evidence="8" type="ORF">T459_15220</name>
</gene>
<organism evidence="8 9">
    <name type="scientific">Capsicum annuum</name>
    <name type="common">Capsicum pepper</name>
    <dbReference type="NCBI Taxonomy" id="4072"/>
    <lineage>
        <taxon>Eukaryota</taxon>
        <taxon>Viridiplantae</taxon>
        <taxon>Streptophyta</taxon>
        <taxon>Embryophyta</taxon>
        <taxon>Tracheophyta</taxon>
        <taxon>Spermatophyta</taxon>
        <taxon>Magnoliopsida</taxon>
        <taxon>eudicotyledons</taxon>
        <taxon>Gunneridae</taxon>
        <taxon>Pentapetalae</taxon>
        <taxon>asterids</taxon>
        <taxon>lamiids</taxon>
        <taxon>Solanales</taxon>
        <taxon>Solanaceae</taxon>
        <taxon>Solanoideae</taxon>
        <taxon>Capsiceae</taxon>
        <taxon>Capsicum</taxon>
    </lineage>
</organism>
<name>A0A2G2ZJV3_CAPAN</name>
<dbReference type="InterPro" id="IPR010264">
    <property type="entry name" value="Self-incomp_S1"/>
</dbReference>
<protein>
    <recommendedName>
        <fullName evidence="6">S-protein homolog</fullName>
    </recommendedName>
</protein>
<keyword evidence="3 6" id="KW-0713">Self-incompatibility</keyword>
<evidence type="ECO:0000313" key="8">
    <source>
        <dbReference type="EMBL" id="PHT82205.1"/>
    </source>
</evidence>
<keyword evidence="7" id="KW-1133">Transmembrane helix</keyword>
<evidence type="ECO:0000256" key="2">
    <source>
        <dbReference type="ARBA" id="ARBA00005581"/>
    </source>
</evidence>
<dbReference type="AlphaFoldDB" id="A0A2G2ZJV3"/>
<proteinExistence type="inferred from homology"/>
<dbReference type="OMA" id="HTICYDS"/>
<evidence type="ECO:0000256" key="6">
    <source>
        <dbReference type="RuleBase" id="RU367044"/>
    </source>
</evidence>
<evidence type="ECO:0000313" key="9">
    <source>
        <dbReference type="Proteomes" id="UP000222542"/>
    </source>
</evidence>
<keyword evidence="9" id="KW-1185">Reference proteome</keyword>
<dbReference type="Pfam" id="PF05938">
    <property type="entry name" value="Self-incomp_S1"/>
    <property type="match status" value="1"/>
</dbReference>
<accession>A0A2G2ZJV3</accession>
<reference evidence="8 9" key="2">
    <citation type="journal article" date="2017" name="Genome Biol.">
        <title>New reference genome sequences of hot pepper reveal the massive evolution of plant disease-resistance genes by retroduplication.</title>
        <authorList>
            <person name="Kim S."/>
            <person name="Park J."/>
            <person name="Yeom S.I."/>
            <person name="Kim Y.M."/>
            <person name="Seo E."/>
            <person name="Kim K.T."/>
            <person name="Kim M.S."/>
            <person name="Lee J.M."/>
            <person name="Cheong K."/>
            <person name="Shin H.S."/>
            <person name="Kim S.B."/>
            <person name="Han K."/>
            <person name="Lee J."/>
            <person name="Park M."/>
            <person name="Lee H.A."/>
            <person name="Lee H.Y."/>
            <person name="Lee Y."/>
            <person name="Oh S."/>
            <person name="Lee J.H."/>
            <person name="Choi E."/>
            <person name="Choi E."/>
            <person name="Lee S.E."/>
            <person name="Jeon J."/>
            <person name="Kim H."/>
            <person name="Choi G."/>
            <person name="Song H."/>
            <person name="Lee J."/>
            <person name="Lee S.C."/>
            <person name="Kwon J.K."/>
            <person name="Lee H.Y."/>
            <person name="Koo N."/>
            <person name="Hong Y."/>
            <person name="Kim R.W."/>
            <person name="Kang W.H."/>
            <person name="Huh J.H."/>
            <person name="Kang B.C."/>
            <person name="Yang T.J."/>
            <person name="Lee Y.H."/>
            <person name="Bennetzen J.L."/>
            <person name="Choi D."/>
        </authorList>
    </citation>
    <scope>NUCLEOTIDE SEQUENCE [LARGE SCALE GENOMIC DNA]</scope>
    <source>
        <strain evidence="9">cv. CM334</strain>
    </source>
</reference>
<dbReference type="SMR" id="A0A2G2ZJV3"/>
<evidence type="ECO:0000256" key="3">
    <source>
        <dbReference type="ARBA" id="ARBA00022471"/>
    </source>
</evidence>
<comment type="similarity">
    <text evidence="2 6">Belongs to the plant self-incompatibility (S1) protein family.</text>
</comment>
<keyword evidence="7" id="KW-0472">Membrane</keyword>
<feature type="signal peptide" evidence="6">
    <location>
        <begin position="1"/>
        <end position="25"/>
    </location>
</feature>
<evidence type="ECO:0000256" key="1">
    <source>
        <dbReference type="ARBA" id="ARBA00004613"/>
    </source>
</evidence>
<evidence type="ECO:0000256" key="4">
    <source>
        <dbReference type="ARBA" id="ARBA00022525"/>
    </source>
</evidence>
<dbReference type="EMBL" id="AYRZ02000005">
    <property type="protein sequence ID" value="PHT82205.1"/>
    <property type="molecule type" value="Genomic_DNA"/>
</dbReference>
<dbReference type="PANTHER" id="PTHR31232">
    <property type="match status" value="1"/>
</dbReference>
<keyword evidence="7" id="KW-0812">Transmembrane</keyword>
<comment type="subcellular location">
    <subcellularLocation>
        <location evidence="1 6">Secreted</location>
    </subcellularLocation>
</comment>
<comment type="caution">
    <text evidence="8">The sequence shown here is derived from an EMBL/GenBank/DDBJ whole genome shotgun (WGS) entry which is preliminary data.</text>
</comment>
<evidence type="ECO:0000256" key="5">
    <source>
        <dbReference type="ARBA" id="ARBA00022729"/>
    </source>
</evidence>
<feature type="chain" id="PRO_5025086788" description="S-protein homolog" evidence="6">
    <location>
        <begin position="26"/>
        <end position="135"/>
    </location>
</feature>
<dbReference type="PANTHER" id="PTHR31232:SF73">
    <property type="entry name" value="S-PROTEIN HOMOLOG"/>
    <property type="match status" value="1"/>
</dbReference>
<keyword evidence="4 6" id="KW-0964">Secreted</keyword>
<reference evidence="8 9" key="1">
    <citation type="journal article" date="2014" name="Nat. Genet.">
        <title>Genome sequence of the hot pepper provides insights into the evolution of pungency in Capsicum species.</title>
        <authorList>
            <person name="Kim S."/>
            <person name="Park M."/>
            <person name="Yeom S.I."/>
            <person name="Kim Y.M."/>
            <person name="Lee J.M."/>
            <person name="Lee H.A."/>
            <person name="Seo E."/>
            <person name="Choi J."/>
            <person name="Cheong K."/>
            <person name="Kim K.T."/>
            <person name="Jung K."/>
            <person name="Lee G.W."/>
            <person name="Oh S.K."/>
            <person name="Bae C."/>
            <person name="Kim S.B."/>
            <person name="Lee H.Y."/>
            <person name="Kim S.Y."/>
            <person name="Kim M.S."/>
            <person name="Kang B.C."/>
            <person name="Jo Y.D."/>
            <person name="Yang H.B."/>
            <person name="Jeong H.J."/>
            <person name="Kang W.H."/>
            <person name="Kwon J.K."/>
            <person name="Shin C."/>
            <person name="Lim J.Y."/>
            <person name="Park J.H."/>
            <person name="Huh J.H."/>
            <person name="Kim J.S."/>
            <person name="Kim B.D."/>
            <person name="Cohen O."/>
            <person name="Paran I."/>
            <person name="Suh M.C."/>
            <person name="Lee S.B."/>
            <person name="Kim Y.K."/>
            <person name="Shin Y."/>
            <person name="Noh S.J."/>
            <person name="Park J."/>
            <person name="Seo Y.S."/>
            <person name="Kwon S.Y."/>
            <person name="Kim H.A."/>
            <person name="Park J.M."/>
            <person name="Kim H.J."/>
            <person name="Choi S.B."/>
            <person name="Bosland P.W."/>
            <person name="Reeves G."/>
            <person name="Jo S.H."/>
            <person name="Lee B.W."/>
            <person name="Cho H.T."/>
            <person name="Choi H.S."/>
            <person name="Lee M.S."/>
            <person name="Yu Y."/>
            <person name="Do Choi Y."/>
            <person name="Park B.S."/>
            <person name="van Deynze A."/>
            <person name="Ashrafi H."/>
            <person name="Hill T."/>
            <person name="Kim W.T."/>
            <person name="Pai H.S."/>
            <person name="Ahn H.K."/>
            <person name="Yeam I."/>
            <person name="Giovannoni J.J."/>
            <person name="Rose J.K."/>
            <person name="Sorensen I."/>
            <person name="Lee S.J."/>
            <person name="Kim R.W."/>
            <person name="Choi I.Y."/>
            <person name="Choi B.S."/>
            <person name="Lim J.S."/>
            <person name="Lee Y.H."/>
            <person name="Choi D."/>
        </authorList>
    </citation>
    <scope>NUCLEOTIDE SEQUENCE [LARGE SCALE GENOMIC DNA]</scope>
    <source>
        <strain evidence="9">cv. CM334</strain>
    </source>
</reference>
<dbReference type="Proteomes" id="UP000222542">
    <property type="component" value="Unassembled WGS sequence"/>
</dbReference>